<name>A0A392V6D6_9FABA</name>
<organism evidence="2 3">
    <name type="scientific">Trifolium medium</name>
    <dbReference type="NCBI Taxonomy" id="97028"/>
    <lineage>
        <taxon>Eukaryota</taxon>
        <taxon>Viridiplantae</taxon>
        <taxon>Streptophyta</taxon>
        <taxon>Embryophyta</taxon>
        <taxon>Tracheophyta</taxon>
        <taxon>Spermatophyta</taxon>
        <taxon>Magnoliopsida</taxon>
        <taxon>eudicotyledons</taxon>
        <taxon>Gunneridae</taxon>
        <taxon>Pentapetalae</taxon>
        <taxon>rosids</taxon>
        <taxon>fabids</taxon>
        <taxon>Fabales</taxon>
        <taxon>Fabaceae</taxon>
        <taxon>Papilionoideae</taxon>
        <taxon>50 kb inversion clade</taxon>
        <taxon>NPAAA clade</taxon>
        <taxon>Hologalegina</taxon>
        <taxon>IRL clade</taxon>
        <taxon>Trifolieae</taxon>
        <taxon>Trifolium</taxon>
    </lineage>
</organism>
<dbReference type="EMBL" id="LXQA011052520">
    <property type="protein sequence ID" value="MCI82829.1"/>
    <property type="molecule type" value="Genomic_DNA"/>
</dbReference>
<sequence>MASLYLDPIGPEKSKSVDEKTKSVSETLTQEGSEIRNTVTPVTDGGDNPKIDDIADVGNIVD</sequence>
<dbReference type="AlphaFoldDB" id="A0A392V6D6"/>
<evidence type="ECO:0000313" key="3">
    <source>
        <dbReference type="Proteomes" id="UP000265520"/>
    </source>
</evidence>
<evidence type="ECO:0000256" key="1">
    <source>
        <dbReference type="SAM" id="MobiDB-lite"/>
    </source>
</evidence>
<feature type="compositionally biased region" description="Basic and acidic residues" evidence="1">
    <location>
        <begin position="10"/>
        <end position="23"/>
    </location>
</feature>
<proteinExistence type="predicted"/>
<feature type="non-terminal residue" evidence="2">
    <location>
        <position position="62"/>
    </location>
</feature>
<reference evidence="2 3" key="1">
    <citation type="journal article" date="2018" name="Front. Plant Sci.">
        <title>Red Clover (Trifolium pratense) and Zigzag Clover (T. medium) - A Picture of Genomic Similarities and Differences.</title>
        <authorList>
            <person name="Dluhosova J."/>
            <person name="Istvanek J."/>
            <person name="Nedelnik J."/>
            <person name="Repkova J."/>
        </authorList>
    </citation>
    <scope>NUCLEOTIDE SEQUENCE [LARGE SCALE GENOMIC DNA]</scope>
    <source>
        <strain evidence="3">cv. 10/8</strain>
        <tissue evidence="2">Leaf</tissue>
    </source>
</reference>
<dbReference type="Proteomes" id="UP000265520">
    <property type="component" value="Unassembled WGS sequence"/>
</dbReference>
<protein>
    <submittedName>
        <fullName evidence="2">Uncharacterized protein</fullName>
    </submittedName>
</protein>
<comment type="caution">
    <text evidence="2">The sequence shown here is derived from an EMBL/GenBank/DDBJ whole genome shotgun (WGS) entry which is preliminary data.</text>
</comment>
<feature type="compositionally biased region" description="Polar residues" evidence="1">
    <location>
        <begin position="24"/>
        <end position="41"/>
    </location>
</feature>
<keyword evidence="3" id="KW-1185">Reference proteome</keyword>
<accession>A0A392V6D6</accession>
<feature type="region of interest" description="Disordered" evidence="1">
    <location>
        <begin position="1"/>
        <end position="62"/>
    </location>
</feature>
<evidence type="ECO:0000313" key="2">
    <source>
        <dbReference type="EMBL" id="MCI82829.1"/>
    </source>
</evidence>